<evidence type="ECO:0000256" key="5">
    <source>
        <dbReference type="ARBA" id="ARBA00023306"/>
    </source>
</evidence>
<dbReference type="AlphaFoldDB" id="A0A516G9V7"/>
<feature type="region of interest" description="Disordered" evidence="6">
    <location>
        <begin position="1"/>
        <end position="47"/>
    </location>
</feature>
<evidence type="ECO:0000259" key="8">
    <source>
        <dbReference type="Pfam" id="PF08478"/>
    </source>
</evidence>
<organism evidence="9 10">
    <name type="scientific">Ornithinimicrobium ciconiae</name>
    <dbReference type="NCBI Taxonomy" id="2594265"/>
    <lineage>
        <taxon>Bacteria</taxon>
        <taxon>Bacillati</taxon>
        <taxon>Actinomycetota</taxon>
        <taxon>Actinomycetes</taxon>
        <taxon>Micrococcales</taxon>
        <taxon>Ornithinimicrobiaceae</taxon>
        <taxon>Ornithinimicrobium</taxon>
    </lineage>
</organism>
<dbReference type="GO" id="GO:0051301">
    <property type="term" value="P:cell division"/>
    <property type="evidence" value="ECO:0007669"/>
    <property type="project" value="UniProtKB-KW"/>
</dbReference>
<dbReference type="GO" id="GO:0005886">
    <property type="term" value="C:plasma membrane"/>
    <property type="evidence" value="ECO:0007669"/>
    <property type="project" value="TreeGrafter"/>
</dbReference>
<reference evidence="9 10" key="1">
    <citation type="submission" date="2019-07" db="EMBL/GenBank/DDBJ databases">
        <title>complete genome sequencing of Ornithinimicrobium sp. H23M54.</title>
        <authorList>
            <person name="Bae J.-W."/>
            <person name="Lee S.-Y."/>
        </authorList>
    </citation>
    <scope>NUCLEOTIDE SEQUENCE [LARGE SCALE GENOMIC DNA]</scope>
    <source>
        <strain evidence="9 10">H23M54</strain>
    </source>
</reference>
<dbReference type="InterPro" id="IPR013685">
    <property type="entry name" value="POTRA_FtsQ_type"/>
</dbReference>
<dbReference type="EMBL" id="CP041616">
    <property type="protein sequence ID" value="QDO88311.1"/>
    <property type="molecule type" value="Genomic_DNA"/>
</dbReference>
<dbReference type="Pfam" id="PF08478">
    <property type="entry name" value="POTRA_1"/>
    <property type="match status" value="1"/>
</dbReference>
<keyword evidence="4 7" id="KW-1133">Transmembrane helix</keyword>
<evidence type="ECO:0000256" key="2">
    <source>
        <dbReference type="ARBA" id="ARBA00022618"/>
    </source>
</evidence>
<protein>
    <submittedName>
        <fullName evidence="9">FtsQ-type POTRA domain-containing protein</fullName>
    </submittedName>
</protein>
<gene>
    <name evidence="9" type="ORF">FNH13_08105</name>
</gene>
<evidence type="ECO:0000256" key="7">
    <source>
        <dbReference type="SAM" id="Phobius"/>
    </source>
</evidence>
<evidence type="ECO:0000256" key="4">
    <source>
        <dbReference type="ARBA" id="ARBA00022989"/>
    </source>
</evidence>
<keyword evidence="7" id="KW-0472">Membrane</keyword>
<accession>A0A516G9V7</accession>
<name>A0A516G9V7_9MICO</name>
<keyword evidence="5" id="KW-0131">Cell cycle</keyword>
<keyword evidence="1" id="KW-1003">Cell membrane</keyword>
<feature type="domain" description="POTRA" evidence="8">
    <location>
        <begin position="80"/>
        <end position="145"/>
    </location>
</feature>
<evidence type="ECO:0000313" key="9">
    <source>
        <dbReference type="EMBL" id="QDO88311.1"/>
    </source>
</evidence>
<proteinExistence type="predicted"/>
<keyword evidence="2" id="KW-0132">Cell division</keyword>
<evidence type="ECO:0000256" key="1">
    <source>
        <dbReference type="ARBA" id="ARBA00022475"/>
    </source>
</evidence>
<dbReference type="PANTHER" id="PTHR37820">
    <property type="entry name" value="CELL DIVISION PROTEIN DIVIB"/>
    <property type="match status" value="1"/>
</dbReference>
<dbReference type="OrthoDB" id="9790760at2"/>
<keyword evidence="3 7" id="KW-0812">Transmembrane</keyword>
<sequence>MKETVKTAPKKSTRATEQKAASTKTSRFRFGSRRSGTAHPKLRQRAAEVRRRPWRLAGVLALIAALVGGVIYLFGFSTVFAVEDVTVTGANGEIADGAHDLAAQHTGRPMARVSTEHLESQVLEDLRIASVDVGRSWPSTITLDLRLREPALVLNQSGVQGLYLVDAEGVIYDTVAEAPAEVPVARGPKGDVDPEDLRALQAVPAALPATVADHAEGLRLRDGGQITFTVGAIEVIWGDGANAELKGRVLEGLLAQDGLDPGFDTGLESGTEDDEDVVEAGEEPLVIDLSTPSTPVVTGLQTAEPTE</sequence>
<evidence type="ECO:0000313" key="10">
    <source>
        <dbReference type="Proteomes" id="UP000315395"/>
    </source>
</evidence>
<dbReference type="RefSeq" id="WP_143782986.1">
    <property type="nucleotide sequence ID" value="NZ_CP041616.1"/>
</dbReference>
<dbReference type="PANTHER" id="PTHR37820:SF1">
    <property type="entry name" value="CELL DIVISION PROTEIN FTSQ"/>
    <property type="match status" value="1"/>
</dbReference>
<evidence type="ECO:0000256" key="6">
    <source>
        <dbReference type="SAM" id="MobiDB-lite"/>
    </source>
</evidence>
<dbReference type="InterPro" id="IPR050487">
    <property type="entry name" value="FtsQ_DivIB"/>
</dbReference>
<dbReference type="Proteomes" id="UP000315395">
    <property type="component" value="Chromosome"/>
</dbReference>
<feature type="transmembrane region" description="Helical" evidence="7">
    <location>
        <begin position="53"/>
        <end position="74"/>
    </location>
</feature>
<keyword evidence="10" id="KW-1185">Reference proteome</keyword>
<dbReference type="KEGG" id="orz:FNH13_08105"/>
<evidence type="ECO:0000256" key="3">
    <source>
        <dbReference type="ARBA" id="ARBA00022692"/>
    </source>
</evidence>